<organism evidence="4 5">
    <name type="scientific">Pleodorina starrii</name>
    <dbReference type="NCBI Taxonomy" id="330485"/>
    <lineage>
        <taxon>Eukaryota</taxon>
        <taxon>Viridiplantae</taxon>
        <taxon>Chlorophyta</taxon>
        <taxon>core chlorophytes</taxon>
        <taxon>Chlorophyceae</taxon>
        <taxon>CS clade</taxon>
        <taxon>Chlamydomonadales</taxon>
        <taxon>Volvocaceae</taxon>
        <taxon>Pleodorina</taxon>
    </lineage>
</organism>
<feature type="compositionally biased region" description="Low complexity" evidence="2">
    <location>
        <begin position="4485"/>
        <end position="4504"/>
    </location>
</feature>
<feature type="compositionally biased region" description="Low complexity" evidence="2">
    <location>
        <begin position="1386"/>
        <end position="1398"/>
    </location>
</feature>
<evidence type="ECO:0000256" key="2">
    <source>
        <dbReference type="SAM" id="MobiDB-lite"/>
    </source>
</evidence>
<feature type="coiled-coil region" evidence="1">
    <location>
        <begin position="2060"/>
        <end position="2091"/>
    </location>
</feature>
<feature type="compositionally biased region" description="Basic and acidic residues" evidence="2">
    <location>
        <begin position="527"/>
        <end position="539"/>
    </location>
</feature>
<dbReference type="InterPro" id="IPR025486">
    <property type="entry name" value="DUF4378"/>
</dbReference>
<feature type="compositionally biased region" description="Acidic residues" evidence="2">
    <location>
        <begin position="3994"/>
        <end position="4003"/>
    </location>
</feature>
<feature type="compositionally biased region" description="Low complexity" evidence="2">
    <location>
        <begin position="299"/>
        <end position="308"/>
    </location>
</feature>
<feature type="compositionally biased region" description="Low complexity" evidence="2">
    <location>
        <begin position="708"/>
        <end position="717"/>
    </location>
</feature>
<feature type="region of interest" description="Disordered" evidence="2">
    <location>
        <begin position="4437"/>
        <end position="4516"/>
    </location>
</feature>
<feature type="compositionally biased region" description="Low complexity" evidence="2">
    <location>
        <begin position="4546"/>
        <end position="4559"/>
    </location>
</feature>
<dbReference type="OrthoDB" id="540727at2759"/>
<feature type="compositionally biased region" description="Polar residues" evidence="2">
    <location>
        <begin position="2950"/>
        <end position="2965"/>
    </location>
</feature>
<feature type="region of interest" description="Disordered" evidence="2">
    <location>
        <begin position="957"/>
        <end position="1027"/>
    </location>
</feature>
<feature type="compositionally biased region" description="Polar residues" evidence="2">
    <location>
        <begin position="211"/>
        <end position="220"/>
    </location>
</feature>
<keyword evidence="5" id="KW-1185">Reference proteome</keyword>
<feature type="compositionally biased region" description="Acidic residues" evidence="2">
    <location>
        <begin position="4686"/>
        <end position="4702"/>
    </location>
</feature>
<evidence type="ECO:0000313" key="5">
    <source>
        <dbReference type="Proteomes" id="UP001165080"/>
    </source>
</evidence>
<feature type="region of interest" description="Disordered" evidence="2">
    <location>
        <begin position="2950"/>
        <end position="3080"/>
    </location>
</feature>
<feature type="region of interest" description="Disordered" evidence="2">
    <location>
        <begin position="527"/>
        <end position="552"/>
    </location>
</feature>
<feature type="compositionally biased region" description="Polar residues" evidence="2">
    <location>
        <begin position="71"/>
        <end position="86"/>
    </location>
</feature>
<feature type="compositionally biased region" description="Polar residues" evidence="2">
    <location>
        <begin position="2314"/>
        <end position="2336"/>
    </location>
</feature>
<feature type="compositionally biased region" description="Acidic residues" evidence="2">
    <location>
        <begin position="2973"/>
        <end position="2983"/>
    </location>
</feature>
<feature type="region of interest" description="Disordered" evidence="2">
    <location>
        <begin position="458"/>
        <end position="491"/>
    </location>
</feature>
<feature type="compositionally biased region" description="Basic and acidic residues" evidence="2">
    <location>
        <begin position="341"/>
        <end position="351"/>
    </location>
</feature>
<feature type="region of interest" description="Disordered" evidence="2">
    <location>
        <begin position="3680"/>
        <end position="3812"/>
    </location>
</feature>
<feature type="compositionally biased region" description="Basic and acidic residues" evidence="2">
    <location>
        <begin position="2801"/>
        <end position="2819"/>
    </location>
</feature>
<name>A0A9W6B9R3_9CHLO</name>
<feature type="compositionally biased region" description="Basic and acidic residues" evidence="2">
    <location>
        <begin position="2358"/>
        <end position="2369"/>
    </location>
</feature>
<evidence type="ECO:0000256" key="1">
    <source>
        <dbReference type="SAM" id="Coils"/>
    </source>
</evidence>
<feature type="compositionally biased region" description="Polar residues" evidence="2">
    <location>
        <begin position="2630"/>
        <end position="2651"/>
    </location>
</feature>
<feature type="compositionally biased region" description="Low complexity" evidence="2">
    <location>
        <begin position="4168"/>
        <end position="4187"/>
    </location>
</feature>
<feature type="compositionally biased region" description="Low complexity" evidence="2">
    <location>
        <begin position="4265"/>
        <end position="4289"/>
    </location>
</feature>
<dbReference type="Proteomes" id="UP001165080">
    <property type="component" value="Unassembled WGS sequence"/>
</dbReference>
<feature type="compositionally biased region" description="Polar residues" evidence="2">
    <location>
        <begin position="2512"/>
        <end position="2529"/>
    </location>
</feature>
<feature type="region of interest" description="Disordered" evidence="2">
    <location>
        <begin position="872"/>
        <end position="928"/>
    </location>
</feature>
<feature type="compositionally biased region" description="Low complexity" evidence="2">
    <location>
        <begin position="1134"/>
        <end position="1152"/>
    </location>
</feature>
<feature type="compositionally biased region" description="Polar residues" evidence="2">
    <location>
        <begin position="1658"/>
        <end position="1676"/>
    </location>
</feature>
<feature type="region of interest" description="Disordered" evidence="2">
    <location>
        <begin position="2779"/>
        <end position="2890"/>
    </location>
</feature>
<feature type="compositionally biased region" description="Polar residues" evidence="2">
    <location>
        <begin position="1314"/>
        <end position="1326"/>
    </location>
</feature>
<feature type="domain" description="DUF4378" evidence="3">
    <location>
        <begin position="4765"/>
        <end position="4886"/>
    </location>
</feature>
<feature type="compositionally biased region" description="Polar residues" evidence="2">
    <location>
        <begin position="2602"/>
        <end position="2622"/>
    </location>
</feature>
<feature type="compositionally biased region" description="Low complexity" evidence="2">
    <location>
        <begin position="3159"/>
        <end position="3169"/>
    </location>
</feature>
<feature type="compositionally biased region" description="Low complexity" evidence="2">
    <location>
        <begin position="3358"/>
        <end position="3379"/>
    </location>
</feature>
<feature type="region of interest" description="Disordered" evidence="2">
    <location>
        <begin position="3944"/>
        <end position="4093"/>
    </location>
</feature>
<reference evidence="4 5" key="1">
    <citation type="journal article" date="2023" name="Commun. Biol.">
        <title>Reorganization of the ancestral sex-determining regions during the evolution of trioecy in Pleodorina starrii.</title>
        <authorList>
            <person name="Takahashi K."/>
            <person name="Suzuki S."/>
            <person name="Kawai-Toyooka H."/>
            <person name="Yamamoto K."/>
            <person name="Hamaji T."/>
            <person name="Ootsuki R."/>
            <person name="Yamaguchi H."/>
            <person name="Kawachi M."/>
            <person name="Higashiyama T."/>
            <person name="Nozaki H."/>
        </authorList>
    </citation>
    <scope>NUCLEOTIDE SEQUENCE [LARGE SCALE GENOMIC DNA]</scope>
    <source>
        <strain evidence="4 5">NIES-4479</strain>
    </source>
</reference>
<feature type="region of interest" description="Disordered" evidence="2">
    <location>
        <begin position="3903"/>
        <end position="3929"/>
    </location>
</feature>
<feature type="compositionally biased region" description="Low complexity" evidence="2">
    <location>
        <begin position="2991"/>
        <end position="3002"/>
    </location>
</feature>
<feature type="compositionally biased region" description="Polar residues" evidence="2">
    <location>
        <begin position="3208"/>
        <end position="3219"/>
    </location>
</feature>
<accession>A0A9W6B9R3</accession>
<feature type="compositionally biased region" description="Low complexity" evidence="2">
    <location>
        <begin position="2157"/>
        <end position="2166"/>
    </location>
</feature>
<feature type="region of interest" description="Disordered" evidence="2">
    <location>
        <begin position="1"/>
        <end position="93"/>
    </location>
</feature>
<feature type="compositionally biased region" description="Basic and acidic residues" evidence="2">
    <location>
        <begin position="646"/>
        <end position="655"/>
    </location>
</feature>
<feature type="compositionally biased region" description="Basic and acidic residues" evidence="2">
    <location>
        <begin position="661"/>
        <end position="670"/>
    </location>
</feature>
<feature type="region of interest" description="Disordered" evidence="2">
    <location>
        <begin position="152"/>
        <end position="233"/>
    </location>
</feature>
<feature type="region of interest" description="Disordered" evidence="2">
    <location>
        <begin position="646"/>
        <end position="733"/>
    </location>
</feature>
<feature type="compositionally biased region" description="Low complexity" evidence="2">
    <location>
        <begin position="55"/>
        <end position="70"/>
    </location>
</feature>
<feature type="compositionally biased region" description="Acidic residues" evidence="2">
    <location>
        <begin position="3042"/>
        <end position="3080"/>
    </location>
</feature>
<feature type="compositionally biased region" description="Polar residues" evidence="2">
    <location>
        <begin position="3636"/>
        <end position="3646"/>
    </location>
</feature>
<feature type="compositionally biased region" description="Acidic residues" evidence="2">
    <location>
        <begin position="3221"/>
        <end position="3236"/>
    </location>
</feature>
<feature type="region of interest" description="Disordered" evidence="2">
    <location>
        <begin position="1205"/>
        <end position="1245"/>
    </location>
</feature>
<feature type="region of interest" description="Disordered" evidence="2">
    <location>
        <begin position="4899"/>
        <end position="4921"/>
    </location>
</feature>
<feature type="compositionally biased region" description="Polar residues" evidence="2">
    <location>
        <begin position="1823"/>
        <end position="1832"/>
    </location>
</feature>
<feature type="compositionally biased region" description="Low complexity" evidence="2">
    <location>
        <begin position="2852"/>
        <end position="2862"/>
    </location>
</feature>
<feature type="region of interest" description="Disordered" evidence="2">
    <location>
        <begin position="3512"/>
        <end position="3665"/>
    </location>
</feature>
<feature type="region of interest" description="Disordered" evidence="2">
    <location>
        <begin position="4606"/>
        <end position="4703"/>
    </location>
</feature>
<feature type="region of interest" description="Disordered" evidence="2">
    <location>
        <begin position="292"/>
        <end position="403"/>
    </location>
</feature>
<feature type="region of interest" description="Disordered" evidence="2">
    <location>
        <begin position="1422"/>
        <end position="1462"/>
    </location>
</feature>
<feature type="coiled-coil region" evidence="1">
    <location>
        <begin position="416"/>
        <end position="453"/>
    </location>
</feature>
<feature type="compositionally biased region" description="Low complexity" evidence="2">
    <location>
        <begin position="1437"/>
        <end position="1452"/>
    </location>
</feature>
<feature type="region of interest" description="Disordered" evidence="2">
    <location>
        <begin position="3821"/>
        <end position="3840"/>
    </location>
</feature>
<keyword evidence="1" id="KW-0175">Coiled coil</keyword>
<proteinExistence type="predicted"/>
<feature type="compositionally biased region" description="Acidic residues" evidence="2">
    <location>
        <begin position="1885"/>
        <end position="1896"/>
    </location>
</feature>
<evidence type="ECO:0000259" key="3">
    <source>
        <dbReference type="Pfam" id="PF14309"/>
    </source>
</evidence>
<feature type="region of interest" description="Disordered" evidence="2">
    <location>
        <begin position="3127"/>
        <end position="3327"/>
    </location>
</feature>
<feature type="compositionally biased region" description="Low complexity" evidence="2">
    <location>
        <begin position="3780"/>
        <end position="3810"/>
    </location>
</feature>
<feature type="compositionally biased region" description="Low complexity" evidence="2">
    <location>
        <begin position="887"/>
        <end position="905"/>
    </location>
</feature>
<feature type="compositionally biased region" description="Low complexity" evidence="2">
    <location>
        <begin position="1627"/>
        <end position="1649"/>
    </location>
</feature>
<feature type="coiled-coil region" evidence="1">
    <location>
        <begin position="1496"/>
        <end position="1523"/>
    </location>
</feature>
<feature type="region of interest" description="Disordered" evidence="2">
    <location>
        <begin position="1107"/>
        <end position="1177"/>
    </location>
</feature>
<feature type="compositionally biased region" description="Basic and acidic residues" evidence="2">
    <location>
        <begin position="2167"/>
        <end position="2176"/>
    </location>
</feature>
<feature type="compositionally biased region" description="Basic and acidic residues" evidence="2">
    <location>
        <begin position="1107"/>
        <end position="1133"/>
    </location>
</feature>
<feature type="region of interest" description="Disordered" evidence="2">
    <location>
        <begin position="4113"/>
        <end position="4368"/>
    </location>
</feature>
<feature type="compositionally biased region" description="Polar residues" evidence="2">
    <location>
        <begin position="1768"/>
        <end position="1777"/>
    </location>
</feature>
<feature type="compositionally biased region" description="Acidic residues" evidence="2">
    <location>
        <begin position="2483"/>
        <end position="2496"/>
    </location>
</feature>
<feature type="compositionally biased region" description="Polar residues" evidence="2">
    <location>
        <begin position="1793"/>
        <end position="1805"/>
    </location>
</feature>
<feature type="region of interest" description="Disordered" evidence="2">
    <location>
        <begin position="2413"/>
        <end position="2760"/>
    </location>
</feature>
<feature type="compositionally biased region" description="Polar residues" evidence="2">
    <location>
        <begin position="3916"/>
        <end position="3925"/>
    </location>
</feature>
<gene>
    <name evidence="4" type="primary">PLEST007462</name>
    <name evidence="4" type="ORF">PLESTB_000064300</name>
</gene>
<sequence length="4921" mass="516109">MPLQAFPARQNDDGGGTRSKSGHVSGRALSAVTAVTGPREGSERSSQRRAPEQYAGPSGVPSAAAGSGTSYRTSATSLAGPLSSSEDSYEAVPLHRRSQTINAELVKLVASFAPLELAQLKVMEQKARIQKARAPAAAAAAADLEDVAGLRDTEARAEPQGGLERADSSHAAAAVPPVEQPLEPLRLRVRPSTADAARAPHPPAGAPAGRTRSQSATRPSHLSAAPAKGAVVKRDLNILPNPVAQKQTEAIQRQAAVSAFVKRLQREQDVLRTEKDRRLKAEQDALAAQLNEETREARAAAAEVTRVPEAPPVPARRKKPAPPSIGVNAALKDMQAAAQDVPEKKPIDAKPWRHNMRRQKNPPVAGEAPIGAPQEVPAKAASGAPPPRNVSPGAAAARAKTLDPVARTQLKEYMDRKAKDMAAKQLQEKAAQQEAKIAQLKVMKAEMAKARERAQKYAYATKENPPDYKQPRPAWVDIAPPESGSAAAAAPSRAAQVQRLYHVASAPDHDFVSERAMPYNMSDAMRMEATDRQRQERRFGSVSPTRSRGGRPMLVDNFGHPLGDDDWGGGPQVVRVHDPEMPEEAGRVYREGSARPTRPLVNPAPSRAQSALRHIQVGQPIAPETLRTIDLEARLAARKKYEQHQRELQAAERLDMSLGRDTSRGRDNSRGRRRSPTAGRKHEATSLNSRSRSPPKRAKQQMRRSRSASRAGSANRRVPAAEPQAATAGSRGAARLTAGEYPTTVQAGLQQARNERHVDSLWDLALQLSARLGALQQQGLMAAPQQAVQAWPDPQAQLEHQQLQAASLRGTLLPYPPPVAIVPTGLPTDSRHLHQDLAGPRQVEQYDEAVEADIEFSTEASWPIPGYKKMRTTGSSSVGADSSRGYGAPSRAGMGARSGAQASRAGGDGSIAGQSHGDLVDSSFSSDMETSAFEDDASMLTSGLHAESVAAGTMPGLLARVSPGPSQGSLSVYDRDQDAASLQGRSDPASPAHRAWSTQEGGRGGRAASMVPGQPHASIPSSPGKQVPAAPVIQIPLLSVTSNVTADSVAPSVTGLPYDNATFSAESADDNGSSSGEESTYGQRVLTIAELQDVLVENPGLAQRLSLDRERSRWEEAVDTESPSRAKGIRDRPQQQTSASAGASARGRQEAAPLSPSYGGASDDSFGESGPGTPTRPCAVIVNEYEEANSPLRQRPAQRELLKAAKRADERLKADSSASGTEDEAEDLQLPKSGDPMSIPNLAAHNGRLPMRPTIIQLSEPLELTAADQETQTAEGSDPSGPGITRRRTSEVLLIPGPKGPHLVFSRELLHVQHQPSPSSLSNTPRKATKETGVGEGRVDHHAEPNGPSSQHLTDSLPPFVLVSASAASPISSVLQQNVSRSVLHTSRSQSSPATSSPVALAGSMHQQVDLIRSLHRQQLEERGLSGGSPRAEQRRQSPPAAAAAGGPDDSGNGLLGAMASPPPRPRVVTFLDETLGPPERVRLAPGELFNQMQNTLKTYEELDAAELELQQLQNARAIAAVQREAHRIAQRLDQSTAAEAQLQLIAQTQAEMDAKLHAFEATIRDEVRKDSLTHLHDVTSLFVEQLSRNKVVHTHSTAQTTPQPPSPPKPDFGVQVGPPLTQHPVSILRSSSPQQQQQAIAGVAATASRSPSPAHLHQTSLRPISPAQGTQSSLHQPHERLPSRGGSPGPGGRRNGAAPSIATTEYSEDFDNDELRQSSYISGRSASRVSFRQASHLSVPEEVDEETVTATSIPESVLDYHDRQLPRTGNRQTSFASVAESIPSERPASRSVLRQQASTLSVPESVTEDPAITSGRQPHRTVLQQKSTASIAESVGFDRSGGRHSSGGGTDSVPYTVAGASPRRRSTIDEDIPSDPTYSTAFDKDDDDDGGISEEDLARSRTVARTTHDDDYSADEVESESSGRRFGQRRRTATTVSARSPEVEESIRTGSGGGGSRSYSRDDDVAEDSGLVASGSSPHLQQRPVRPPAPSGFAAPGARDAHRGAVVAGVPITPPPARTTPLRGNGMLAGASPLSLRASMDGGLELDDDVMASYAADAENRMRQEVALLQDRLQDINRRAATKMDQLESELAAEAQPQKRQALIRAQRLLQVQHDADAADIQRQISAIKADFSRQRLMLERLVRLAQLTNPAGALAHKRAGAAPADEGHRPEHARAGAATLAPRPAERAPHASSSRSIEEDMSSRQLPSRSETSVAEEPLRRTRRPPSSDSVGEDIQKGSGTTEVAEEYSDQYVPSSIGPRSQLFPPSARPPRPTRQQSSIVDDVEESLSGGRTGTSGAQSHSVVTEEDNFKRSGSTAAAKSQRPASGSVATESAYSEDFDAFGGSAKPQQRLRAPPRRDSSTTRSDDLDSELSALSLKLEREKAALARQLRARRRAKIVAKQAEVERLRAELAAQEGKPATRAAAAPAKRKPPPGSDGGSEAEVEDEVSGYSRPGYGDSGSKAPSTVGEVQDEEHSVTESEIGDESEIESEDYDPSAQHSSPRSPRSPRNGTSTGLSPDKQTTSSLPSRDPDLAAVEKEIAALQEQVQRARQAKLEAAERQKRKLQAELASLTAQKPVSKPSGASEQRRAAPAPPAPRPYSTSTDSASYSHDFTSGSASMRSVPGHKPSSSVVDYASQSTLQRTAGQTASGSRSKSISEERISSLPSRGAGSHGGSVADETQRSSGGGSVRGAGHSSNSIEVYNESFETESARGDSTQDASDIQDEVGRSNALTSSDPTGVTLEPIHEDDMSGQSISYAADSVAGQSLRESVVHTGSDMAFGGFPAPSGDTRSIPESGSHLDDTAEDDRRTASHSIEDVVQQVSGGSDRPGNASQSVQDEQTFSVEDLGAHGASSGTSASMVATVASQSAGSQRHGKGSKDSPQVLSEEFFTTADINTPSVTPSIHSSELAAAAAATKTTSSVPTTGRGTRSVVSMEVSGPVAEFLTSAETGDSVTPSVLSDVQESSLQEEGSEQYVEQEEPLIVTQNSASSSSLSSSDSVSEEHGGAGAGQKTSGRSATVLDSSLPADEAKGSGSTAVVDEEDGEDEEDDIEVDYSEPMDDTGDIEVEEPHDEDEYDTASFARDATGQDSALDVAVAATEDLEETGAIESGDVVEDSTLQRSAATASADVVSGGSTKRFGATGSTAAVTDDPVQRSAATASPTASALPEEESQVDGYELDFEPSALEVPAEESSRRVLTVAGATASASRLVSNSGVVQEEEPEEEEFEDDYDLDFQPSALEVQAESSSRKTLQPPGATASASRLVSTGDIVQEEEEEDDDEDDDYELDFQASALDVPAEESSRRVLEPPAASASASRLVSTGEMVQDASELLAQTSLRDVASASSLGSRRLPVTSQASAKSLPSALQQQASSMSASTYEEDFEAGEVSELQLHGPAGLGRTTLSVVVEEGETKAEATGSKLYSEDFADADTLKSREEPALIAQPPPLPAVPSATESAASEVEDVDYDYEEDIGVEEDEDEQQFSAGSTGLVGPVLPPAVTNSVALEVSQRYGPASEQSSGGYSDDFTDHPGHDTLASIVEDGAAAAPAESTSSAAGLVRDTGKGRQPLMAEPRAESSLHKLASQSAERRVSAAPAAPAVQEPPPPLTAEPSARPPAQEADESMSVFSVEEESPTSATVSSEPSAQEVPAQSGHMAEPQDAAGVVVAAGTATATAALLASDRGVDDDGDDEYTRDFTDLHSNVEAQDSSNAVGQERKLAPASHPISQPPSPSDRSDGDAGLGAGAAADAAKESQSEEEVPDEEDLPEEDLDVDLDTPLAAVLAGKDAAALEAAPSGAHAERSASAASALLQAETDVEASASMGGDVDGEDSGILAVPRGRGIRQTRKIESRTWRNQQALLEDEEGGLSGDVDLLDISMAGGEGSGLLDMLGADLITEASEANTPSHSFRIRSGDATSAPSSGSPYGMRSALSVRLATLRESLDHEGVDTGSNSEVMSPSAARALQMSGEGTVGSSRSRQDEEGAALSPQGETAEDAAEIPDEQVIPSQLSGSEDSFLGPAPPRADEPLRPAADVPATEPLPEPFSAAEGPATMAAARAQPAPEASQGTSTRYSDDGLEAPPSEGSAGRQSVIEYDMYTSAALAEDDSDELKELANTFQSQALADDDEDDGGVAADDLGISASGLSDDLSKYKVTVQPDSDEEAGDSSRAPPATAVASAAAGATSPIPAPQEEVEDVPSVEPSEVASEELDAPPSDPFSVDESGDRLPTLQPVASVQPPAPPLAAAAPAAPQAVDELKGDMAERAAPAGPAAGEAPAVPSPTASSPISERNSHGALREETSLGPLPRSGLDDDEDEQSLEYRALYKLHSDESPRSGSPQLGNAEPAARSPPGGEGTTAAAVAEDGVGGKGGYLQALRAFAGSDDEEDELSGSAGGQGLSAAALKPMFQAFLDQPEAEGNLPKGDFESEIEEMLAASRSRSRLVSPYQSKDWAPDSDALEQDVNTPSSPARPSPAGTQPAATVIASPQDAAATAEAQEAQAKAAPPEPTAEPTRDHVVDEITDLTVKELVADAVEVMVGATGRGGSPSHAASVAAASGAQTERSLPALGTQDDAVVSTPAAEDSRVSTGGEASISMSMDDLEGDIELDADGAGTDSGAALDLPSPIPSDSGSLGSPRRSYGPGASKPSDPSSGTPALGPERSDRDLALSGSVPDETLGDSGVGLNSDEDLGWGGTDLDEDWQPDVSGLIAPEMDQAAIERENAPAVATGTAAVEEYAGQVLEQFMENRPEFLVPGAEPLSLEGFLDQERRLMNASEAQHIHNKMVYDAINEALLAIYRAANRIESQPWLRQNRIVKPLPSPAEMAKQVQQQLSAWAAMRMRDPAETDKVLAMDAQEDERARGDLALEEAEVQREVADLVWADLVEDTARELADLEQLLAPAASARGSMPAGGRRRLDALAP</sequence>
<evidence type="ECO:0000313" key="4">
    <source>
        <dbReference type="EMBL" id="GLC48146.1"/>
    </source>
</evidence>
<feature type="region of interest" description="Disordered" evidence="2">
    <location>
        <begin position="2157"/>
        <end position="2372"/>
    </location>
</feature>
<feature type="region of interest" description="Disordered" evidence="2">
    <location>
        <begin position="1593"/>
        <end position="1700"/>
    </location>
</feature>
<feature type="compositionally biased region" description="Low complexity" evidence="2">
    <location>
        <begin position="2413"/>
        <end position="2429"/>
    </location>
</feature>
<feature type="region of interest" description="Disordered" evidence="2">
    <location>
        <begin position="1384"/>
        <end position="1404"/>
    </location>
</feature>
<feature type="compositionally biased region" description="Basic residues" evidence="2">
    <location>
        <begin position="693"/>
        <end position="707"/>
    </location>
</feature>
<feature type="region of interest" description="Disordered" evidence="2">
    <location>
        <begin position="1313"/>
        <end position="1355"/>
    </location>
</feature>
<feature type="compositionally biased region" description="Low complexity" evidence="2">
    <location>
        <begin position="4052"/>
        <end position="4066"/>
    </location>
</feature>
<feature type="region of interest" description="Disordered" evidence="2">
    <location>
        <begin position="4540"/>
        <end position="4593"/>
    </location>
</feature>
<comment type="caution">
    <text evidence="4">The sequence shown here is derived from an EMBL/GenBank/DDBJ whole genome shotgun (WGS) entry which is preliminary data.</text>
</comment>
<feature type="compositionally biased region" description="Basic and acidic residues" evidence="2">
    <location>
        <begin position="2531"/>
        <end position="2542"/>
    </location>
</feature>
<feature type="compositionally biased region" description="Basic and acidic residues" evidence="2">
    <location>
        <begin position="40"/>
        <end position="51"/>
    </location>
</feature>
<feature type="compositionally biased region" description="Low complexity" evidence="2">
    <location>
        <begin position="3546"/>
        <end position="3558"/>
    </location>
</feature>
<feature type="compositionally biased region" description="Basic and acidic residues" evidence="2">
    <location>
        <begin position="1205"/>
        <end position="1214"/>
    </location>
</feature>
<feature type="compositionally biased region" description="Acidic residues" evidence="2">
    <location>
        <begin position="3171"/>
        <end position="3184"/>
    </location>
</feature>
<feature type="region of interest" description="Disordered" evidence="2">
    <location>
        <begin position="1766"/>
        <end position="2003"/>
    </location>
</feature>
<feature type="compositionally biased region" description="Polar residues" evidence="2">
    <location>
        <begin position="3701"/>
        <end position="3714"/>
    </location>
</feature>
<feature type="compositionally biased region" description="Polar residues" evidence="2">
    <location>
        <begin position="4462"/>
        <end position="4480"/>
    </location>
</feature>
<feature type="compositionally biased region" description="Low complexity" evidence="2">
    <location>
        <begin position="479"/>
        <end position="491"/>
    </location>
</feature>
<feature type="compositionally biased region" description="Acidic residues" evidence="2">
    <location>
        <begin position="3274"/>
        <end position="3290"/>
    </location>
</feature>
<feature type="compositionally biased region" description="Acidic residues" evidence="2">
    <location>
        <begin position="3757"/>
        <end position="3776"/>
    </location>
</feature>
<feature type="compositionally biased region" description="Low complexity" evidence="2">
    <location>
        <begin position="2502"/>
        <end position="2511"/>
    </location>
</feature>
<feature type="compositionally biased region" description="Basic and acidic residues" evidence="2">
    <location>
        <begin position="4291"/>
        <end position="4301"/>
    </location>
</feature>
<feature type="compositionally biased region" description="Low complexity" evidence="2">
    <location>
        <begin position="4610"/>
        <end position="4622"/>
    </location>
</feature>
<feature type="compositionally biased region" description="Polar residues" evidence="2">
    <location>
        <begin position="3014"/>
        <end position="3025"/>
    </location>
</feature>
<dbReference type="Pfam" id="PF14309">
    <property type="entry name" value="DUF4378"/>
    <property type="match status" value="1"/>
</dbReference>
<protein>
    <recommendedName>
        <fullName evidence="3">DUF4378 domain-containing protein</fullName>
    </recommendedName>
</protein>
<feature type="region of interest" description="Disordered" evidence="2">
    <location>
        <begin position="3346"/>
        <end position="3467"/>
    </location>
</feature>
<feature type="compositionally biased region" description="Low complexity" evidence="2">
    <location>
        <begin position="4232"/>
        <end position="4255"/>
    </location>
</feature>
<feature type="compositionally biased region" description="Polar residues" evidence="2">
    <location>
        <begin position="2834"/>
        <end position="2846"/>
    </location>
</feature>
<dbReference type="EMBL" id="BRXU01000001">
    <property type="protein sequence ID" value="GLC48146.1"/>
    <property type="molecule type" value="Genomic_DNA"/>
</dbReference>